<keyword evidence="2" id="KW-1185">Reference proteome</keyword>
<protein>
    <recommendedName>
        <fullName evidence="3">Death domain-containing protein</fullName>
    </recommendedName>
</protein>
<dbReference type="InterPro" id="IPR011029">
    <property type="entry name" value="DEATH-like_dom_sf"/>
</dbReference>
<sequence>MPDHGNSQGDQRSRFILCQLIMEDLIPKIIDSVGPKWAQLYSFLGLDYRGRFQISTSNQSISPERVKHRQCALETIRKWQKEVEGKDEMECIQILLGHLQRVKGMGGLAMELANEYGVELEVKPSLVSSESHLSSSEESQREESFEYKRLYKSSLWSQPINTRNRGHKFAVLDICQRMTKNHFKQFFSYLGMDSTRIEAIIREEPLLEEQYYTALKEIIESRGAAVTLKDLKEGLLLCLRHDLLALVMRRIEATRD</sequence>
<dbReference type="KEGG" id="aqu:109580280"/>
<organism evidence="1 2">
    <name type="scientific">Amphimedon queenslandica</name>
    <name type="common">Sponge</name>
    <dbReference type="NCBI Taxonomy" id="400682"/>
    <lineage>
        <taxon>Eukaryota</taxon>
        <taxon>Metazoa</taxon>
        <taxon>Porifera</taxon>
        <taxon>Demospongiae</taxon>
        <taxon>Heteroscleromorpha</taxon>
        <taxon>Haplosclerida</taxon>
        <taxon>Niphatidae</taxon>
        <taxon>Amphimedon</taxon>
    </lineage>
</organism>
<proteinExistence type="predicted"/>
<dbReference type="RefSeq" id="XP_019848859.1">
    <property type="nucleotide sequence ID" value="XM_019993300.1"/>
</dbReference>
<dbReference type="Proteomes" id="UP000007879">
    <property type="component" value="Unassembled WGS sequence"/>
</dbReference>
<dbReference type="Gene3D" id="1.10.533.10">
    <property type="entry name" value="Death Domain, Fas"/>
    <property type="match status" value="1"/>
</dbReference>
<accession>A0AAN0IVU6</accession>
<name>A0AAN0IVU6_AMPQE</name>
<dbReference type="EnsemblMetazoa" id="XM_019993300.1">
    <property type="protein sequence ID" value="XP_019848859.1"/>
    <property type="gene ID" value="LOC109580280"/>
</dbReference>
<dbReference type="SUPFAM" id="SSF47986">
    <property type="entry name" value="DEATH domain"/>
    <property type="match status" value="1"/>
</dbReference>
<dbReference type="AlphaFoldDB" id="A0AAN0IVU6"/>
<dbReference type="GeneID" id="109580280"/>
<reference evidence="2" key="1">
    <citation type="journal article" date="2010" name="Nature">
        <title>The Amphimedon queenslandica genome and the evolution of animal complexity.</title>
        <authorList>
            <person name="Srivastava M."/>
            <person name="Simakov O."/>
            <person name="Chapman J."/>
            <person name="Fahey B."/>
            <person name="Gauthier M.E."/>
            <person name="Mitros T."/>
            <person name="Richards G.S."/>
            <person name="Conaco C."/>
            <person name="Dacre M."/>
            <person name="Hellsten U."/>
            <person name="Larroux C."/>
            <person name="Putnam N.H."/>
            <person name="Stanke M."/>
            <person name="Adamska M."/>
            <person name="Darling A."/>
            <person name="Degnan S.M."/>
            <person name="Oakley T.H."/>
            <person name="Plachetzki D.C."/>
            <person name="Zhai Y."/>
            <person name="Adamski M."/>
            <person name="Calcino A."/>
            <person name="Cummins S.F."/>
            <person name="Goodstein D.M."/>
            <person name="Harris C."/>
            <person name="Jackson D.J."/>
            <person name="Leys S.P."/>
            <person name="Shu S."/>
            <person name="Woodcroft B.J."/>
            <person name="Vervoort M."/>
            <person name="Kosik K.S."/>
            <person name="Manning G."/>
            <person name="Degnan B.M."/>
            <person name="Rokhsar D.S."/>
        </authorList>
    </citation>
    <scope>NUCLEOTIDE SEQUENCE [LARGE SCALE GENOMIC DNA]</scope>
</reference>
<evidence type="ECO:0008006" key="3">
    <source>
        <dbReference type="Google" id="ProtNLM"/>
    </source>
</evidence>
<evidence type="ECO:0000313" key="2">
    <source>
        <dbReference type="Proteomes" id="UP000007879"/>
    </source>
</evidence>
<evidence type="ECO:0000313" key="1">
    <source>
        <dbReference type="EnsemblMetazoa" id="XP_019848859.1"/>
    </source>
</evidence>
<reference evidence="1" key="2">
    <citation type="submission" date="2024-06" db="UniProtKB">
        <authorList>
            <consortium name="EnsemblMetazoa"/>
        </authorList>
    </citation>
    <scope>IDENTIFICATION</scope>
</reference>